<dbReference type="PATRIC" id="fig|68223.7.peg.3188"/>
<comment type="caution">
    <text evidence="1">The sequence shown here is derived from an EMBL/GenBank/DDBJ whole genome shotgun (WGS) entry which is preliminary data.</text>
</comment>
<organism evidence="1 2">
    <name type="scientific">Streptomyces katrae</name>
    <dbReference type="NCBI Taxonomy" id="68223"/>
    <lineage>
        <taxon>Bacteria</taxon>
        <taxon>Bacillati</taxon>
        <taxon>Actinomycetota</taxon>
        <taxon>Actinomycetes</taxon>
        <taxon>Kitasatosporales</taxon>
        <taxon>Streptomycetaceae</taxon>
        <taxon>Streptomyces</taxon>
    </lineage>
</organism>
<proteinExistence type="predicted"/>
<dbReference type="AlphaFoldDB" id="A0A0F4JS04"/>
<name>A0A0F4JS04_9ACTN</name>
<dbReference type="Proteomes" id="UP000033551">
    <property type="component" value="Unassembled WGS sequence"/>
</dbReference>
<protein>
    <submittedName>
        <fullName evidence="1">Uncharacterized protein</fullName>
    </submittedName>
</protein>
<keyword evidence="2" id="KW-1185">Reference proteome</keyword>
<evidence type="ECO:0000313" key="1">
    <source>
        <dbReference type="EMBL" id="KJY37147.1"/>
    </source>
</evidence>
<sequence length="110" mass="11769">MSTVPPRIPDPRTGQAERRAHIAAVIAELTAEHPDATLVYDAVMDVLAAVDRIPGAVLEIRLPGVLDVHDMTALGDTLTEGRTWRTGRLTEATGVTEHGAHVRVMTEVAA</sequence>
<dbReference type="OrthoDB" id="9873974at2"/>
<evidence type="ECO:0000313" key="2">
    <source>
        <dbReference type="Proteomes" id="UP000033551"/>
    </source>
</evidence>
<dbReference type="RefSeq" id="WP_045946392.1">
    <property type="nucleotide sequence ID" value="NZ_JZWV01000118.1"/>
</dbReference>
<gene>
    <name evidence="1" type="ORF">VR44_06395</name>
</gene>
<reference evidence="1 2" key="1">
    <citation type="submission" date="2015-02" db="EMBL/GenBank/DDBJ databases">
        <authorList>
            <person name="Ju K.-S."/>
            <person name="Doroghazi J.R."/>
            <person name="Metcalf W."/>
        </authorList>
    </citation>
    <scope>NUCLEOTIDE SEQUENCE [LARGE SCALE GENOMIC DNA]</scope>
    <source>
        <strain evidence="1 2">NRRL ISP-5550</strain>
    </source>
</reference>
<dbReference type="EMBL" id="JZWV01000118">
    <property type="protein sequence ID" value="KJY37147.1"/>
    <property type="molecule type" value="Genomic_DNA"/>
</dbReference>
<accession>A0A0F4JS04</accession>